<keyword evidence="1" id="KW-1133">Transmembrane helix</keyword>
<sequence>MLKLLRQVGKWKLVSFSLFIFIVSFFVYNQFSSSISRDLEAKRLIAQLNTVLDSAEQYFHDNGTLPPITSDTNTKFGYLNINNLIENPGLPTWRGPYLPYSDTWIGGDQYIDHPDYIATQLLLKEKNSRWIRGSSETGCESSSPACSLAACIWLVPIKVAQEINHIVDGNISMESSDAKGKIRYEKAFMGSLVCMIGNDYPMPSF</sequence>
<keyword evidence="1" id="KW-0812">Transmembrane</keyword>
<reference evidence="3" key="1">
    <citation type="submission" date="2014-09" db="EMBL/GenBank/DDBJ databases">
        <authorList>
            <person name="Hjerde E."/>
        </authorList>
    </citation>
    <scope>NUCLEOTIDE SEQUENCE [LARGE SCALE GENOMIC DNA]</scope>
    <source>
        <strain evidence="3">06/09/139</strain>
    </source>
</reference>
<keyword evidence="1" id="KW-0472">Membrane</keyword>
<feature type="transmembrane region" description="Helical" evidence="1">
    <location>
        <begin position="12"/>
        <end position="31"/>
    </location>
</feature>
<evidence type="ECO:0000313" key="3">
    <source>
        <dbReference type="Proteomes" id="UP000032427"/>
    </source>
</evidence>
<organism evidence="2 3">
    <name type="scientific">Aliivibrio wodanis</name>
    <dbReference type="NCBI Taxonomy" id="80852"/>
    <lineage>
        <taxon>Bacteria</taxon>
        <taxon>Pseudomonadati</taxon>
        <taxon>Pseudomonadota</taxon>
        <taxon>Gammaproteobacteria</taxon>
        <taxon>Vibrionales</taxon>
        <taxon>Vibrionaceae</taxon>
        <taxon>Aliivibrio</taxon>
    </lineage>
</organism>
<keyword evidence="3" id="KW-1185">Reference proteome</keyword>
<dbReference type="Proteomes" id="UP000032427">
    <property type="component" value="Chromosome 2"/>
</dbReference>
<proteinExistence type="predicted"/>
<dbReference type="PATRIC" id="fig|80852.17.peg.3761"/>
<evidence type="ECO:0000256" key="1">
    <source>
        <dbReference type="SAM" id="Phobius"/>
    </source>
</evidence>
<gene>
    <name evidence="2" type="ORF">AWOD_II_0962</name>
</gene>
<dbReference type="GeneID" id="28543217"/>
<accession>A0A090I7M6</accession>
<dbReference type="KEGG" id="awd:AWOD_II_0962"/>
<dbReference type="AlphaFoldDB" id="A0A090I7M6"/>
<protein>
    <submittedName>
        <fullName evidence="2">Membrane protein</fullName>
    </submittedName>
</protein>
<dbReference type="EMBL" id="LN554847">
    <property type="protein sequence ID" value="CED57581.1"/>
    <property type="molecule type" value="Genomic_DNA"/>
</dbReference>
<dbReference type="HOGENOM" id="CLU_1320433_0_0_6"/>
<dbReference type="OrthoDB" id="6397771at2"/>
<evidence type="ECO:0000313" key="2">
    <source>
        <dbReference type="EMBL" id="CED57581.1"/>
    </source>
</evidence>
<name>A0A090I7M6_9GAMM</name>